<reference evidence="4" key="1">
    <citation type="submission" date="2021-01" db="EMBL/GenBank/DDBJ databases">
        <authorList>
            <person name="Corre E."/>
            <person name="Pelletier E."/>
            <person name="Niang G."/>
            <person name="Scheremetjew M."/>
            <person name="Finn R."/>
            <person name="Kale V."/>
            <person name="Holt S."/>
            <person name="Cochrane G."/>
            <person name="Meng A."/>
            <person name="Brown T."/>
            <person name="Cohen L."/>
        </authorList>
    </citation>
    <scope>NUCLEOTIDE SEQUENCE</scope>
    <source>
        <strain evidence="4">CCMP1510</strain>
    </source>
</reference>
<keyword evidence="1" id="KW-0418">Kinase</keyword>
<dbReference type="AlphaFoldDB" id="A0A7S3JSK5"/>
<accession>A0A7S3JSK5</accession>
<feature type="compositionally biased region" description="Basic and acidic residues" evidence="2">
    <location>
        <begin position="43"/>
        <end position="53"/>
    </location>
</feature>
<keyword evidence="1" id="KW-0808">Transferase</keyword>
<dbReference type="InterPro" id="IPR027484">
    <property type="entry name" value="PInositol-4-P-5-kinase_N"/>
</dbReference>
<dbReference type="GO" id="GO:0046854">
    <property type="term" value="P:phosphatidylinositol phosphate biosynthetic process"/>
    <property type="evidence" value="ECO:0007669"/>
    <property type="project" value="TreeGrafter"/>
</dbReference>
<feature type="compositionally biased region" description="Polar residues" evidence="2">
    <location>
        <begin position="384"/>
        <end position="396"/>
    </location>
</feature>
<dbReference type="SUPFAM" id="SSF56104">
    <property type="entry name" value="SAICAR synthase-like"/>
    <property type="match status" value="2"/>
</dbReference>
<keyword evidence="1" id="KW-0067">ATP-binding</keyword>
<dbReference type="Gene3D" id="3.30.800.10">
    <property type="entry name" value="Phosphatidylinositol Phosphate Kinase II Beta"/>
    <property type="match status" value="2"/>
</dbReference>
<dbReference type="CDD" id="cd00139">
    <property type="entry name" value="PIPKc"/>
    <property type="match status" value="1"/>
</dbReference>
<evidence type="ECO:0000259" key="3">
    <source>
        <dbReference type="PROSITE" id="PS51455"/>
    </source>
</evidence>
<feature type="region of interest" description="Disordered" evidence="2">
    <location>
        <begin position="365"/>
        <end position="413"/>
    </location>
</feature>
<feature type="region of interest" description="Disordered" evidence="2">
    <location>
        <begin position="16"/>
        <end position="82"/>
    </location>
</feature>
<name>A0A7S3JSK5_9STRA</name>
<dbReference type="GO" id="GO:0005524">
    <property type="term" value="F:ATP binding"/>
    <property type="evidence" value="ECO:0007669"/>
    <property type="project" value="UniProtKB-UniRule"/>
</dbReference>
<dbReference type="PANTHER" id="PTHR23086:SF8">
    <property type="entry name" value="PHOSPHATIDYLINOSITOL 5-PHOSPHATE 4-KINASE, ISOFORM A"/>
    <property type="match status" value="1"/>
</dbReference>
<dbReference type="EMBL" id="HBIJ01006211">
    <property type="protein sequence ID" value="CAE0363614.1"/>
    <property type="molecule type" value="Transcribed_RNA"/>
</dbReference>
<dbReference type="GO" id="GO:0016308">
    <property type="term" value="F:1-phosphatidylinositol-4-phosphate 5-kinase activity"/>
    <property type="evidence" value="ECO:0007669"/>
    <property type="project" value="TreeGrafter"/>
</dbReference>
<dbReference type="InterPro" id="IPR023610">
    <property type="entry name" value="PInositol-4/5-P-5/4-kinase"/>
</dbReference>
<dbReference type="Gene3D" id="3.30.810.10">
    <property type="entry name" value="2-Layer Sandwich"/>
    <property type="match status" value="1"/>
</dbReference>
<feature type="region of interest" description="Disordered" evidence="2">
    <location>
        <begin position="314"/>
        <end position="345"/>
    </location>
</feature>
<feature type="region of interest" description="Disordered" evidence="2">
    <location>
        <begin position="570"/>
        <end position="609"/>
    </location>
</feature>
<feature type="compositionally biased region" description="Basic residues" evidence="2">
    <location>
        <begin position="332"/>
        <end position="344"/>
    </location>
</feature>
<dbReference type="SMART" id="SM00330">
    <property type="entry name" value="PIPKc"/>
    <property type="match status" value="1"/>
</dbReference>
<proteinExistence type="predicted"/>
<evidence type="ECO:0000313" key="4">
    <source>
        <dbReference type="EMBL" id="CAE0363614.1"/>
    </source>
</evidence>
<dbReference type="PANTHER" id="PTHR23086">
    <property type="entry name" value="PHOSPHATIDYLINOSITOL-4-PHOSPHATE 5-KINASE"/>
    <property type="match status" value="1"/>
</dbReference>
<sequence length="675" mass="75878">MAKTFASYLPEIMSFDRESSTLSESEIEKMKKEKSRSSGLITHHPEKGKESEPFGKPGTSGGIASGSSTPLSTGESFHPHVTGPAAEAINRSNCVPTDHRPRRTPWIVRAMGKHKKYIKKPQRRLKSPKGKVIDGRDEQYILTYAMRLGITRSIDYAQKALPDSFEKAVHQRLVTKFPPGGSSCTPRHDLRHTFKVIDYAPCLFSKIRRLTGVSDETYRQSLCDSRLGFIKFIANGRSGQFFFYSNDHVFMIKTLRPDEKKFLIRLLPDYYAHLLAHSNEQGDGDSENGEADNGTQNDIDRFILKSNQEQGERIITSMSDPGTMHNKEEQRHRRPSSNPRRRLSRQISASLAANPALQQLLPINNDEMIPGDPMISSHLDPMSESVSTGTGQQQKTQRSKLNHLESSQEEEDLRVPNANDSLLTRFYGLHCIKLRHLKRKVYFVVMASIFGGIPYEQMSYQYDLKGSSYHREAKEGDIVLKDNDARKSGLKIIVGKERAKALLSAAASDAEFLARNGVMDYSLLIGVYHLPVNVPTIDDNDHQNDQRISGENAAAIFGALDGTRRLASNNNKVVDDDGLPTTRANTPTGSTATEDRTLEGPNRSLSTSSVEDQQQTVACYFMGIIDILQVYTFRKHLETDINIMNKGPRKYRECSCVPPTQYRDRFISFLESIIV</sequence>
<evidence type="ECO:0000256" key="1">
    <source>
        <dbReference type="PROSITE-ProRule" id="PRU00781"/>
    </source>
</evidence>
<dbReference type="Pfam" id="PF01504">
    <property type="entry name" value="PIP5K"/>
    <property type="match status" value="2"/>
</dbReference>
<dbReference type="InterPro" id="IPR027483">
    <property type="entry name" value="PInositol-4-P-4/5-kinase_C_sf"/>
</dbReference>
<gene>
    <name evidence="4" type="ORF">ALAG00032_LOCUS4355</name>
</gene>
<feature type="compositionally biased region" description="Polar residues" evidence="2">
    <location>
        <begin position="582"/>
        <end position="592"/>
    </location>
</feature>
<keyword evidence="1" id="KW-0547">Nucleotide-binding</keyword>
<protein>
    <recommendedName>
        <fullName evidence="3">PIPK domain-containing protein</fullName>
    </recommendedName>
</protein>
<dbReference type="InterPro" id="IPR002498">
    <property type="entry name" value="PInositol-4-P-4/5-kinase_core"/>
</dbReference>
<organism evidence="4">
    <name type="scientific">Aureoumbra lagunensis</name>
    <dbReference type="NCBI Taxonomy" id="44058"/>
    <lineage>
        <taxon>Eukaryota</taxon>
        <taxon>Sar</taxon>
        <taxon>Stramenopiles</taxon>
        <taxon>Ochrophyta</taxon>
        <taxon>Pelagophyceae</taxon>
        <taxon>Pelagomonadales</taxon>
        <taxon>Aureoumbra</taxon>
    </lineage>
</organism>
<dbReference type="PROSITE" id="PS51455">
    <property type="entry name" value="PIPK"/>
    <property type="match status" value="1"/>
</dbReference>
<evidence type="ECO:0000256" key="2">
    <source>
        <dbReference type="SAM" id="MobiDB-lite"/>
    </source>
</evidence>
<feature type="domain" description="PIPK" evidence="3">
    <location>
        <begin position="130"/>
        <end position="674"/>
    </location>
</feature>
<dbReference type="GO" id="GO:0005886">
    <property type="term" value="C:plasma membrane"/>
    <property type="evidence" value="ECO:0007669"/>
    <property type="project" value="TreeGrafter"/>
</dbReference>